<protein>
    <recommendedName>
        <fullName evidence="2">RGS domain-containing protein</fullName>
    </recommendedName>
</protein>
<dbReference type="GO" id="GO:0008104">
    <property type="term" value="P:intracellular protein localization"/>
    <property type="evidence" value="ECO:0007669"/>
    <property type="project" value="TreeGrafter"/>
</dbReference>
<evidence type="ECO:0000259" key="2">
    <source>
        <dbReference type="PROSITE" id="PS50132"/>
    </source>
</evidence>
<feature type="domain" description="RGS" evidence="2">
    <location>
        <begin position="96"/>
        <end position="173"/>
    </location>
</feature>
<dbReference type="Gene3D" id="1.10.167.10">
    <property type="entry name" value="Regulator of G-protein Signalling 4, domain 2"/>
    <property type="match status" value="1"/>
</dbReference>
<dbReference type="InterPro" id="IPR044926">
    <property type="entry name" value="RGS_subdomain_2"/>
</dbReference>
<dbReference type="GO" id="GO:0005886">
    <property type="term" value="C:plasma membrane"/>
    <property type="evidence" value="ECO:0007669"/>
    <property type="project" value="TreeGrafter"/>
</dbReference>
<evidence type="ECO:0000313" key="4">
    <source>
        <dbReference type="Proteomes" id="UP000716291"/>
    </source>
</evidence>
<dbReference type="InterPro" id="IPR036305">
    <property type="entry name" value="RGS_sf"/>
</dbReference>
<comment type="caution">
    <text evidence="3">The sequence shown here is derived from an EMBL/GenBank/DDBJ whole genome shotgun (WGS) entry which is preliminary data.</text>
</comment>
<evidence type="ECO:0000313" key="3">
    <source>
        <dbReference type="EMBL" id="KAG1315519.1"/>
    </source>
</evidence>
<keyword evidence="1" id="KW-1133">Transmembrane helix</keyword>
<dbReference type="Pfam" id="PF00615">
    <property type="entry name" value="RGS"/>
    <property type="match status" value="1"/>
</dbReference>
<keyword evidence="4" id="KW-1185">Reference proteome</keyword>
<sequence>MEDVHSDLPTLDQILSRKTLPPICLYNFYIIMRDRLKMEEVLDFYLDLQHHELLWRKYIKTMHRTGHLSETDLSEGFQSPRLLNRLSQRSSALDNEKIPSRKDLSDSSQRLILRYLISSATKEVTQLPIELRKRICKELEKEENARDDPLLFSEAKNYVFEYMQRFAYPKFLKLKVWGNVTLYQQIGRLILGLVSLFAALTTSLSLIFLGYPQWRTRFWVSSG</sequence>
<accession>A0A9P6XJP0</accession>
<dbReference type="EMBL" id="JAANQT010000038">
    <property type="protein sequence ID" value="KAG1315519.1"/>
    <property type="molecule type" value="Genomic_DNA"/>
</dbReference>
<reference evidence="3" key="1">
    <citation type="journal article" date="2020" name="Microb. Genom.">
        <title>Genetic diversity of clinical and environmental Mucorales isolates obtained from an investigation of mucormycosis cases among solid organ transplant recipients.</title>
        <authorList>
            <person name="Nguyen M.H."/>
            <person name="Kaul D."/>
            <person name="Muto C."/>
            <person name="Cheng S.J."/>
            <person name="Richter R.A."/>
            <person name="Bruno V.M."/>
            <person name="Liu G."/>
            <person name="Beyhan S."/>
            <person name="Sundermann A.J."/>
            <person name="Mounaud S."/>
            <person name="Pasculle A.W."/>
            <person name="Nierman W.C."/>
            <person name="Driscoll E."/>
            <person name="Cumbie R."/>
            <person name="Clancy C.J."/>
            <person name="Dupont C.L."/>
        </authorList>
    </citation>
    <scope>NUCLEOTIDE SEQUENCE</scope>
    <source>
        <strain evidence="3">GL11</strain>
    </source>
</reference>
<dbReference type="SUPFAM" id="SSF48097">
    <property type="entry name" value="Regulator of G-protein signaling, RGS"/>
    <property type="match status" value="1"/>
</dbReference>
<dbReference type="PROSITE" id="PS50132">
    <property type="entry name" value="RGS"/>
    <property type="match status" value="1"/>
</dbReference>
<gene>
    <name evidence="3" type="ORF">G6F64_000613</name>
</gene>
<dbReference type="PANTHER" id="PTHR13155:SF1">
    <property type="entry name" value="A-KINASE ANCHOR PROTEIN 10, MITOCHONDRIAL"/>
    <property type="match status" value="1"/>
</dbReference>
<keyword evidence="1" id="KW-0812">Transmembrane</keyword>
<proteinExistence type="predicted"/>
<dbReference type="PANTHER" id="PTHR13155">
    <property type="entry name" value="A-KINASE ANCHOR PROTEINS"/>
    <property type="match status" value="1"/>
</dbReference>
<dbReference type="InterPro" id="IPR016137">
    <property type="entry name" value="RGS"/>
</dbReference>
<dbReference type="Proteomes" id="UP000716291">
    <property type="component" value="Unassembled WGS sequence"/>
</dbReference>
<dbReference type="InterPro" id="IPR052246">
    <property type="entry name" value="Cell_Polariz_PKAAnc"/>
</dbReference>
<evidence type="ECO:0000256" key="1">
    <source>
        <dbReference type="SAM" id="Phobius"/>
    </source>
</evidence>
<keyword evidence="1" id="KW-0472">Membrane</keyword>
<organism evidence="3 4">
    <name type="scientific">Rhizopus oryzae</name>
    <name type="common">Mucormycosis agent</name>
    <name type="synonym">Rhizopus arrhizus var. delemar</name>
    <dbReference type="NCBI Taxonomy" id="64495"/>
    <lineage>
        <taxon>Eukaryota</taxon>
        <taxon>Fungi</taxon>
        <taxon>Fungi incertae sedis</taxon>
        <taxon>Mucoromycota</taxon>
        <taxon>Mucoromycotina</taxon>
        <taxon>Mucoromycetes</taxon>
        <taxon>Mucorales</taxon>
        <taxon>Mucorineae</taxon>
        <taxon>Rhizopodaceae</taxon>
        <taxon>Rhizopus</taxon>
    </lineage>
</organism>
<name>A0A9P6XJP0_RHIOR</name>
<feature type="transmembrane region" description="Helical" evidence="1">
    <location>
        <begin position="189"/>
        <end position="211"/>
    </location>
</feature>
<dbReference type="OrthoDB" id="5876363at2759"/>
<dbReference type="AlphaFoldDB" id="A0A9P6XJP0"/>